<keyword evidence="3" id="KW-0812">Transmembrane</keyword>
<accession>A0AAE5VMD7</accession>
<feature type="domain" description="Alginate lyase" evidence="4">
    <location>
        <begin position="85"/>
        <end position="314"/>
    </location>
</feature>
<dbReference type="SUPFAM" id="SSF48230">
    <property type="entry name" value="Chondroitin AC/alginate lyase"/>
    <property type="match status" value="1"/>
</dbReference>
<evidence type="ECO:0000256" key="2">
    <source>
        <dbReference type="ARBA" id="ARBA00023239"/>
    </source>
</evidence>
<keyword evidence="3" id="KW-1133">Transmembrane helix</keyword>
<organism evidence="5 6">
    <name type="scientific">Agrobacterium rosae</name>
    <dbReference type="NCBI Taxonomy" id="1972867"/>
    <lineage>
        <taxon>Bacteria</taxon>
        <taxon>Pseudomonadati</taxon>
        <taxon>Pseudomonadota</taxon>
        <taxon>Alphaproteobacteria</taxon>
        <taxon>Hyphomicrobiales</taxon>
        <taxon>Rhizobiaceae</taxon>
        <taxon>Rhizobium/Agrobacterium group</taxon>
        <taxon>Agrobacterium</taxon>
    </lineage>
</organism>
<feature type="transmembrane region" description="Helical" evidence="3">
    <location>
        <begin position="21"/>
        <end position="44"/>
    </location>
</feature>
<dbReference type="GO" id="GO:0042597">
    <property type="term" value="C:periplasmic space"/>
    <property type="evidence" value="ECO:0007669"/>
    <property type="project" value="InterPro"/>
</dbReference>
<dbReference type="EMBL" id="NXEJ01000012">
    <property type="protein sequence ID" value="POO48898.1"/>
    <property type="molecule type" value="Genomic_DNA"/>
</dbReference>
<dbReference type="Gene3D" id="1.50.10.100">
    <property type="entry name" value="Chondroitin AC/alginate lyase"/>
    <property type="match status" value="1"/>
</dbReference>
<proteinExistence type="predicted"/>
<comment type="caution">
    <text evidence="5">The sequence shown here is derived from an EMBL/GenBank/DDBJ whole genome shotgun (WGS) entry which is preliminary data.</text>
</comment>
<keyword evidence="1" id="KW-0732">Signal</keyword>
<evidence type="ECO:0000259" key="4">
    <source>
        <dbReference type="Pfam" id="PF05426"/>
    </source>
</evidence>
<gene>
    <name evidence="5" type="ORF">CPJ18_23270</name>
</gene>
<keyword evidence="2" id="KW-0456">Lyase</keyword>
<dbReference type="Pfam" id="PF05426">
    <property type="entry name" value="Alginate_lyase"/>
    <property type="match status" value="1"/>
</dbReference>
<dbReference type="AlphaFoldDB" id="A0AAE5VMD7"/>
<dbReference type="InterPro" id="IPR008929">
    <property type="entry name" value="Chondroitin_lyas"/>
</dbReference>
<evidence type="ECO:0000313" key="5">
    <source>
        <dbReference type="EMBL" id="POO48898.1"/>
    </source>
</evidence>
<protein>
    <recommendedName>
        <fullName evidence="4">Alginate lyase domain-containing protein</fullName>
    </recommendedName>
</protein>
<dbReference type="GO" id="GO:0016829">
    <property type="term" value="F:lyase activity"/>
    <property type="evidence" value="ECO:0007669"/>
    <property type="project" value="UniProtKB-KW"/>
</dbReference>
<sequence length="377" mass="40858">MPSSSTQRTPITERLSAEPEALVNKSISGIVAMALAILALPSLASSEIIAPFPQRTPSDAAMSLDCTTPPEAIVSLAITSKYGSDGPQRDTIDAEANRTFKKQMKPIRAFSQQLVKRANRYTLRGGIADAQCTLSWLDAWAQGKALSQMDNPNAEFERAQTLAGLSIALLQVAPAVRNDARFATVVRWMTDLATSTNAFFDATRDRLKGSRNNHAYWVALASASVAALADDKALLDWSVQTYHRGVCGATAQGALPLELERGKKALEYHLFALNALVPVAAFAEANDIPAYDMCDGALRKIVNFTLKSIHNPAAIALATNKAQEPFIKGMPPAQNLAFLEIYHRAFPGAAPMERELLQLRPLISTPMGGNQTLLYRH</sequence>
<dbReference type="InterPro" id="IPR008397">
    <property type="entry name" value="Alginate_lyase_dom"/>
</dbReference>
<keyword evidence="3" id="KW-0472">Membrane</keyword>
<evidence type="ECO:0000256" key="1">
    <source>
        <dbReference type="ARBA" id="ARBA00022729"/>
    </source>
</evidence>
<dbReference type="Proteomes" id="UP000237447">
    <property type="component" value="Unassembled WGS sequence"/>
</dbReference>
<evidence type="ECO:0000256" key="3">
    <source>
        <dbReference type="SAM" id="Phobius"/>
    </source>
</evidence>
<reference evidence="5 6" key="1">
    <citation type="journal article" date="2018" name="Syst. Appl. Microbiol.">
        <title>Agrobacterium rosae sp. nov., isolated from galls on different agricultural crops.</title>
        <authorList>
            <person name="Kuzmanovic N."/>
            <person name="Pulawska J."/>
            <person name="Smalla K."/>
            <person name="Nesme X."/>
        </authorList>
    </citation>
    <scope>NUCLEOTIDE SEQUENCE [LARGE SCALE GENOMIC DNA]</scope>
    <source>
        <strain evidence="5 6">NCPPB 1650</strain>
    </source>
</reference>
<evidence type="ECO:0000313" key="6">
    <source>
        <dbReference type="Proteomes" id="UP000237447"/>
    </source>
</evidence>
<name>A0AAE5VMD7_9HYPH</name>